<comment type="caution">
    <text evidence="1">The sequence shown here is derived from an EMBL/GenBank/DDBJ whole genome shotgun (WGS) entry which is preliminary data.</text>
</comment>
<name>A0ACC0C2L1_CATRO</name>
<proteinExistence type="predicted"/>
<accession>A0ACC0C2L1</accession>
<dbReference type="EMBL" id="CM044702">
    <property type="protein sequence ID" value="KAI5679192.1"/>
    <property type="molecule type" value="Genomic_DNA"/>
</dbReference>
<evidence type="ECO:0000313" key="2">
    <source>
        <dbReference type="Proteomes" id="UP001060085"/>
    </source>
</evidence>
<reference evidence="2" key="1">
    <citation type="journal article" date="2023" name="Nat. Plants">
        <title>Single-cell RNA sequencing provides a high-resolution roadmap for understanding the multicellular compartmentation of specialized metabolism.</title>
        <authorList>
            <person name="Sun S."/>
            <person name="Shen X."/>
            <person name="Li Y."/>
            <person name="Li Y."/>
            <person name="Wang S."/>
            <person name="Li R."/>
            <person name="Zhang H."/>
            <person name="Shen G."/>
            <person name="Guo B."/>
            <person name="Wei J."/>
            <person name="Xu J."/>
            <person name="St-Pierre B."/>
            <person name="Chen S."/>
            <person name="Sun C."/>
        </authorList>
    </citation>
    <scope>NUCLEOTIDE SEQUENCE [LARGE SCALE GENOMIC DNA]</scope>
</reference>
<organism evidence="1 2">
    <name type="scientific">Catharanthus roseus</name>
    <name type="common">Madagascar periwinkle</name>
    <name type="synonym">Vinca rosea</name>
    <dbReference type="NCBI Taxonomy" id="4058"/>
    <lineage>
        <taxon>Eukaryota</taxon>
        <taxon>Viridiplantae</taxon>
        <taxon>Streptophyta</taxon>
        <taxon>Embryophyta</taxon>
        <taxon>Tracheophyta</taxon>
        <taxon>Spermatophyta</taxon>
        <taxon>Magnoliopsida</taxon>
        <taxon>eudicotyledons</taxon>
        <taxon>Gunneridae</taxon>
        <taxon>Pentapetalae</taxon>
        <taxon>asterids</taxon>
        <taxon>lamiids</taxon>
        <taxon>Gentianales</taxon>
        <taxon>Apocynaceae</taxon>
        <taxon>Rauvolfioideae</taxon>
        <taxon>Vinceae</taxon>
        <taxon>Catharanthinae</taxon>
        <taxon>Catharanthus</taxon>
    </lineage>
</organism>
<protein>
    <submittedName>
        <fullName evidence="1">Uncharacterized protein</fullName>
    </submittedName>
</protein>
<gene>
    <name evidence="1" type="ORF">M9H77_10142</name>
</gene>
<sequence>MAEPSSSSPETATAAAAAEAPEVGGSIQPEPDNPNQNQSQTPPPPAEPQPSSATPVLNPNPSTPPPTSVIPPPSIQPYGAAVPLSFRPATPSLPQFSPIPPNPNLTQPPNYQTPAGGVPPPGVSAVPQPPGMLQPSPMSVAGQIPGQSFAAVPGQHLRPPYMPMPNGYPAIPQGTIPPGILRYPSPYAPMVRPPYPPRPGAVAVAPPLLRPPVAGFRPPIIPAVVRPVIPSVIPAEKPQTTVYVGKIASTVENEFMLSLLQLCGPVKSWKRAQVPTSGALTGFGFCEFESAEGVLRALRLLTKLSIDGQELMLNVKQATREYLVRYVEKKVENSKNLKGTETESEKRDEGDTSGDSKTETSKSPAELPKPEESKKDGNEDAANKENADAATFGLVTDEDRQVDQEALEKLTAMLEERLKNKPLPPPPSHGAPDGSTNSNPDVTSKSKDGESQVDTTKDVPEDKNDNEMLSETKTSGEQDRSETGSPDRRVDRRSKDRDRDLKRERELERYERDREQERAKREKEREYRSREDERRFKTREKEWEAREREKEHWRKREKEREKDRAQERKWEITNQESDEGYAKKRKYRSSDEERRRRQREKEDDMADRLKEEEEAAEDKRRAEEELQKKQQEEELKLLSGQQVNGSGSVSPDETRVGSEDKPGQQTSDPYFTVDNHMGEGMIQNGIDDESAGVFVAAPDARQNSNAPAKKLGFGLLGSGKRTAVPSVFNQDEDEDMQKEKKMRPLVPIDYSTEEQQAVQSTVTETPPSNIAAAAEFAKRISGATVKEEKPDAEKDRSRRFHDRYSQRDRDRNVDEPVRSRDDTRKESFDRDRIREHGPDKVKATDNQKLLDAKQLIDRIPKTKDELFSYEINWETYDKNALHERMQPWISKKITEFLGEEEPTLVDYIMSSTREHVKATEMLDRLQGILDEEAEMFVLKMWRMLIFEIKRVETGLAMRSRA</sequence>
<dbReference type="Proteomes" id="UP001060085">
    <property type="component" value="Linkage Group LG02"/>
</dbReference>
<keyword evidence="2" id="KW-1185">Reference proteome</keyword>
<evidence type="ECO:0000313" key="1">
    <source>
        <dbReference type="EMBL" id="KAI5679192.1"/>
    </source>
</evidence>